<dbReference type="EMBL" id="ADAS02000014">
    <property type="protein sequence ID" value="OAV97278.1"/>
    <property type="molecule type" value="Genomic_DNA"/>
</dbReference>
<proteinExistence type="predicted"/>
<evidence type="ECO:0000313" key="5">
    <source>
        <dbReference type="Proteomes" id="UP000005240"/>
    </source>
</evidence>
<reference evidence="4 5" key="3">
    <citation type="journal article" date="2017" name="G3 (Bethesda)">
        <title>Comparative analysis highlights variable genome content of wheat rusts and divergence of the mating loci.</title>
        <authorList>
            <person name="Cuomo C.A."/>
            <person name="Bakkeren G."/>
            <person name="Khalil H.B."/>
            <person name="Panwar V."/>
            <person name="Joly D."/>
            <person name="Linning R."/>
            <person name="Sakthikumar S."/>
            <person name="Song X."/>
            <person name="Adiconis X."/>
            <person name="Fan L."/>
            <person name="Goldberg J.M."/>
            <person name="Levin J.Z."/>
            <person name="Young S."/>
            <person name="Zeng Q."/>
            <person name="Anikster Y."/>
            <person name="Bruce M."/>
            <person name="Wang M."/>
            <person name="Yin C."/>
            <person name="McCallum B."/>
            <person name="Szabo L.J."/>
            <person name="Hulbert S."/>
            <person name="Chen X."/>
            <person name="Fellers J.P."/>
        </authorList>
    </citation>
    <scope>NUCLEOTIDE SEQUENCE</scope>
    <source>
        <strain evidence="4">isolate 1-1 / race 1 (BBBD)</strain>
        <strain evidence="5">Isolate 1-1 / race 1 (BBBD)</strain>
    </source>
</reference>
<feature type="compositionally biased region" description="Basic and acidic residues" evidence="1">
    <location>
        <begin position="36"/>
        <end position="47"/>
    </location>
</feature>
<keyword evidence="5" id="KW-1185">Reference proteome</keyword>
<dbReference type="AlphaFoldDB" id="A0A180GY69"/>
<protein>
    <submittedName>
        <fullName evidence="4">NAM-associated domain-containing protein</fullName>
    </submittedName>
</protein>
<dbReference type="EnsemblFungi" id="PTTG_26107-t43_1">
    <property type="protein sequence ID" value="PTTG_26107-t43_1-p1"/>
    <property type="gene ID" value="PTTG_26107"/>
</dbReference>
<evidence type="ECO:0000259" key="2">
    <source>
        <dbReference type="Pfam" id="PF14303"/>
    </source>
</evidence>
<accession>A0A180GY69</accession>
<reference evidence="3" key="2">
    <citation type="submission" date="2016-05" db="EMBL/GenBank/DDBJ databases">
        <title>Comparative analysis highlights variable genome content of wheat rusts and divergence of the mating loci.</title>
        <authorList>
            <person name="Cuomo C.A."/>
            <person name="Bakkeren G."/>
            <person name="Szabo L."/>
            <person name="Khalil H."/>
            <person name="Joly D."/>
            <person name="Goldberg J."/>
            <person name="Young S."/>
            <person name="Zeng Q."/>
            <person name="Fellers J."/>
        </authorList>
    </citation>
    <scope>NUCLEOTIDE SEQUENCE [LARGE SCALE GENOMIC DNA]</scope>
    <source>
        <strain evidence="3">1-1 BBBD Race 1</strain>
    </source>
</reference>
<dbReference type="OrthoDB" id="2497879at2759"/>
<dbReference type="PANTHER" id="PTHR45125:SF3">
    <property type="entry name" value="NO-APICAL-MERISTEM-ASSOCIATED CARBOXY-TERMINAL DOMAIN PROTEIN"/>
    <property type="match status" value="1"/>
</dbReference>
<feature type="region of interest" description="Disordered" evidence="1">
    <location>
        <begin position="1"/>
        <end position="47"/>
    </location>
</feature>
<dbReference type="STRING" id="630390.A0A180GY69"/>
<dbReference type="Pfam" id="PF14303">
    <property type="entry name" value="NAM-associated"/>
    <property type="match status" value="1"/>
</dbReference>
<evidence type="ECO:0000313" key="3">
    <source>
        <dbReference type="EMBL" id="OAV97278.1"/>
    </source>
</evidence>
<feature type="domain" description="No apical meristem-associated C-terminal" evidence="2">
    <location>
        <begin position="164"/>
        <end position="299"/>
    </location>
</feature>
<evidence type="ECO:0000313" key="4">
    <source>
        <dbReference type="EnsemblFungi" id="PTTG_26107-t43_1-p1"/>
    </source>
</evidence>
<reference evidence="3" key="1">
    <citation type="submission" date="2009-11" db="EMBL/GenBank/DDBJ databases">
        <authorList>
            <consortium name="The Broad Institute Genome Sequencing Platform"/>
            <person name="Ward D."/>
            <person name="Feldgarden M."/>
            <person name="Earl A."/>
            <person name="Young S.K."/>
            <person name="Zeng Q."/>
            <person name="Koehrsen M."/>
            <person name="Alvarado L."/>
            <person name="Berlin A."/>
            <person name="Bochicchio J."/>
            <person name="Borenstein D."/>
            <person name="Chapman S.B."/>
            <person name="Chen Z."/>
            <person name="Engels R."/>
            <person name="Freedman E."/>
            <person name="Gellesch M."/>
            <person name="Goldberg J."/>
            <person name="Griggs A."/>
            <person name="Gujja S."/>
            <person name="Heilman E."/>
            <person name="Heiman D."/>
            <person name="Hepburn T."/>
            <person name="Howarth C."/>
            <person name="Jen D."/>
            <person name="Larson L."/>
            <person name="Lewis B."/>
            <person name="Mehta T."/>
            <person name="Park D."/>
            <person name="Pearson M."/>
            <person name="Roberts A."/>
            <person name="Saif S."/>
            <person name="Shea T."/>
            <person name="Shenoy N."/>
            <person name="Sisk P."/>
            <person name="Stolte C."/>
            <person name="Sykes S."/>
            <person name="Thomson T."/>
            <person name="Walk T."/>
            <person name="White J."/>
            <person name="Yandava C."/>
            <person name="Izard J."/>
            <person name="Baranova O.V."/>
            <person name="Blanton J.M."/>
            <person name="Tanner A.C."/>
            <person name="Dewhirst F.E."/>
            <person name="Haas B."/>
            <person name="Nusbaum C."/>
            <person name="Birren B."/>
        </authorList>
    </citation>
    <scope>NUCLEOTIDE SEQUENCE [LARGE SCALE GENOMIC DNA]</scope>
    <source>
        <strain evidence="3">1-1 BBBD Race 1</strain>
    </source>
</reference>
<gene>
    <name evidence="3" type="ORF">PTTG_26107</name>
</gene>
<dbReference type="Proteomes" id="UP000005240">
    <property type="component" value="Unassembled WGS sequence"/>
</dbReference>
<sequence>MAPPDTTATAPTTADTSRVATTAVKSGTTGENNNANEEKEKRTKNPHWRMEEDKILCISWLNTSKDADIGTGQKSSGFWERIHRCFLDMMQEHVKEHKNEKNFTPFPLRLQGALESRWSLILHRVNKYCGFFLQVERRLGSGKTRDEIAVEAKEMFKADLGFSFTLDHCWLILHHSPKWQDTMDELTVRSKKEKRAPSSLPASEVTSGKGDGNNDEDEIKFPSLGSSRPEGRKAAKKRKYKQGEALEAQKELIKISREKAAAMQNVADDVIADDVIMSRVLTNMDPISHAFYTAKKEEIAKRNGLIPSDSTS</sequence>
<organism evidence="3">
    <name type="scientific">Puccinia triticina (isolate 1-1 / race 1 (BBBD))</name>
    <name type="common">Brown leaf rust fungus</name>
    <dbReference type="NCBI Taxonomy" id="630390"/>
    <lineage>
        <taxon>Eukaryota</taxon>
        <taxon>Fungi</taxon>
        <taxon>Dikarya</taxon>
        <taxon>Basidiomycota</taxon>
        <taxon>Pucciniomycotina</taxon>
        <taxon>Pucciniomycetes</taxon>
        <taxon>Pucciniales</taxon>
        <taxon>Pucciniaceae</taxon>
        <taxon>Puccinia</taxon>
    </lineage>
</organism>
<dbReference type="InterPro" id="IPR029466">
    <property type="entry name" value="NAM-associated_C"/>
</dbReference>
<dbReference type="PANTHER" id="PTHR45125">
    <property type="entry name" value="F21J9.4-RELATED"/>
    <property type="match status" value="1"/>
</dbReference>
<feature type="compositionally biased region" description="Polar residues" evidence="1">
    <location>
        <begin position="18"/>
        <end position="27"/>
    </location>
</feature>
<reference evidence="4" key="4">
    <citation type="submission" date="2025-05" db="UniProtKB">
        <authorList>
            <consortium name="EnsemblFungi"/>
        </authorList>
    </citation>
    <scope>IDENTIFICATION</scope>
    <source>
        <strain evidence="4">isolate 1-1 / race 1 (BBBD)</strain>
    </source>
</reference>
<name>A0A180GY69_PUCT1</name>
<dbReference type="VEuPathDB" id="FungiDB:PTTG_26107"/>
<evidence type="ECO:0000256" key="1">
    <source>
        <dbReference type="SAM" id="MobiDB-lite"/>
    </source>
</evidence>
<feature type="region of interest" description="Disordered" evidence="1">
    <location>
        <begin position="190"/>
        <end position="242"/>
    </location>
</feature>
<feature type="compositionally biased region" description="Low complexity" evidence="1">
    <location>
        <begin position="1"/>
        <end position="16"/>
    </location>
</feature>